<feature type="region of interest" description="Disordered" evidence="1">
    <location>
        <begin position="1"/>
        <end position="20"/>
    </location>
</feature>
<evidence type="ECO:0000256" key="1">
    <source>
        <dbReference type="SAM" id="MobiDB-lite"/>
    </source>
</evidence>
<name>A0ABV2WGH7_9ACTN</name>
<dbReference type="RefSeq" id="WP_359657030.1">
    <property type="nucleotide sequence ID" value="NZ_JBEXZP010000162.1"/>
</dbReference>
<reference evidence="2 3" key="1">
    <citation type="submission" date="2024-06" db="EMBL/GenBank/DDBJ databases">
        <title>The Natural Products Discovery Center: Release of the First 8490 Sequenced Strains for Exploring Actinobacteria Biosynthetic Diversity.</title>
        <authorList>
            <person name="Kalkreuter E."/>
            <person name="Kautsar S.A."/>
            <person name="Yang D."/>
            <person name="Bader C.D."/>
            <person name="Teijaro C.N."/>
            <person name="Fluegel L."/>
            <person name="Davis C.M."/>
            <person name="Simpson J.R."/>
            <person name="Lauterbach L."/>
            <person name="Steele A.D."/>
            <person name="Gui C."/>
            <person name="Meng S."/>
            <person name="Li G."/>
            <person name="Viehrig K."/>
            <person name="Ye F."/>
            <person name="Su P."/>
            <person name="Kiefer A.F."/>
            <person name="Nichols A."/>
            <person name="Cepeda A.J."/>
            <person name="Yan W."/>
            <person name="Fan B."/>
            <person name="Jiang Y."/>
            <person name="Adhikari A."/>
            <person name="Zheng C.-J."/>
            <person name="Schuster L."/>
            <person name="Cowan T.M."/>
            <person name="Smanski M.J."/>
            <person name="Chevrette M.G."/>
            <person name="De Carvalho L.P.S."/>
            <person name="Shen B."/>
        </authorList>
    </citation>
    <scope>NUCLEOTIDE SEQUENCE [LARGE SCALE GENOMIC DNA]</scope>
    <source>
        <strain evidence="2 3">NPDC006337</strain>
    </source>
</reference>
<dbReference type="EMBL" id="JBEXZR010000060">
    <property type="protein sequence ID" value="MEU0712456.1"/>
    <property type="molecule type" value="Genomic_DNA"/>
</dbReference>
<organism evidence="2 3">
    <name type="scientific">Streptomyces lavendulocolor</name>
    <dbReference type="NCBI Taxonomy" id="67316"/>
    <lineage>
        <taxon>Bacteria</taxon>
        <taxon>Bacillati</taxon>
        <taxon>Actinomycetota</taxon>
        <taxon>Actinomycetes</taxon>
        <taxon>Kitasatosporales</taxon>
        <taxon>Streptomycetaceae</taxon>
        <taxon>Streptomyces</taxon>
    </lineage>
</organism>
<proteinExistence type="predicted"/>
<accession>A0ABV2WGH7</accession>
<protein>
    <submittedName>
        <fullName evidence="2">Uncharacterized protein</fullName>
    </submittedName>
</protein>
<dbReference type="Proteomes" id="UP001550378">
    <property type="component" value="Unassembled WGS sequence"/>
</dbReference>
<evidence type="ECO:0000313" key="2">
    <source>
        <dbReference type="EMBL" id="MEU0712456.1"/>
    </source>
</evidence>
<evidence type="ECO:0000313" key="3">
    <source>
        <dbReference type="Proteomes" id="UP001550378"/>
    </source>
</evidence>
<keyword evidence="3" id="KW-1185">Reference proteome</keyword>
<feature type="region of interest" description="Disordered" evidence="1">
    <location>
        <begin position="50"/>
        <end position="77"/>
    </location>
</feature>
<comment type="caution">
    <text evidence="2">The sequence shown here is derived from an EMBL/GenBank/DDBJ whole genome shotgun (WGS) entry which is preliminary data.</text>
</comment>
<gene>
    <name evidence="2" type="ORF">ABZ508_34410</name>
</gene>
<sequence length="77" mass="8588">MPSMTRTIPHQPRGDDARGYERDATGALHRLVRHLVADGDRRAQLAGRRARRTLGEMRPGHGRSPLPTRCALPRAGR</sequence>